<dbReference type="EMBL" id="CAPB01000006">
    <property type="protein sequence ID" value="CCO92436.1"/>
    <property type="molecule type" value="Genomic_DNA"/>
</dbReference>
<proteinExistence type="predicted"/>
<dbReference type="AlphaFoldDB" id="A0A830ZSW2"/>
<organism evidence="1 2">
    <name type="scientific">Erwinia amylovora NBRC 12687 = CFBP 1232</name>
    <dbReference type="NCBI Taxonomy" id="1219359"/>
    <lineage>
        <taxon>Bacteria</taxon>
        <taxon>Pseudomonadati</taxon>
        <taxon>Pseudomonadota</taxon>
        <taxon>Gammaproteobacteria</taxon>
        <taxon>Enterobacterales</taxon>
        <taxon>Erwiniaceae</taxon>
        <taxon>Erwinia</taxon>
    </lineage>
</organism>
<sequence length="31" mass="3456">MENQRIAIKNDVADMKLFVPGSATQQHRASV</sequence>
<reference evidence="1 2" key="1">
    <citation type="submission" date="2012-11" db="EMBL/GenBank/DDBJ databases">
        <authorList>
            <person name="Linke B."/>
        </authorList>
    </citation>
    <scope>NUCLEOTIDE SEQUENCE [LARGE SCALE GENOMIC DNA]</scope>
    <source>
        <strain evidence="2">CFBP 1232</strain>
    </source>
</reference>
<accession>A0A830ZSW2</accession>
<evidence type="ECO:0000313" key="2">
    <source>
        <dbReference type="Proteomes" id="UP000013111"/>
    </source>
</evidence>
<reference evidence="1 2" key="2">
    <citation type="submission" date="2013-04" db="EMBL/GenBank/DDBJ databases">
        <title>Comparative genomics of 12 strains of Erwinia amylovora identifies a pan-genome with a large conserved core and provides insights into host specificity.</title>
        <authorList>
            <person name="Mann R.A."/>
            <person name="Smits T.H.M."/>
            <person name="Buehlmann A."/>
            <person name="Blom J."/>
            <person name="Goesmann A."/>
            <person name="Frey J.E."/>
            <person name="Plummer K.M."/>
            <person name="Beer S.V."/>
            <person name="Luck J."/>
            <person name="Duffy B."/>
            <person name="Rodoni B."/>
        </authorList>
    </citation>
    <scope>NUCLEOTIDE SEQUENCE [LARGE SCALE GENOMIC DNA]</scope>
    <source>
        <strain evidence="2">CFBP 1232</strain>
    </source>
</reference>
<name>A0A830ZSW2_ERWAM</name>
<protein>
    <submittedName>
        <fullName evidence="1">Uncharacterized protein</fullName>
    </submittedName>
</protein>
<comment type="caution">
    <text evidence="1">The sequence shown here is derived from an EMBL/GenBank/DDBJ whole genome shotgun (WGS) entry which is preliminary data.</text>
</comment>
<gene>
    <name evidence="1" type="ORF">BN437_0471</name>
</gene>
<evidence type="ECO:0000313" key="1">
    <source>
        <dbReference type="EMBL" id="CCO92436.1"/>
    </source>
</evidence>
<dbReference type="Proteomes" id="UP000013111">
    <property type="component" value="Unassembled WGS sequence"/>
</dbReference>